<reference evidence="7 8" key="1">
    <citation type="journal article" date="2025" name="Int. J. Syst. Evol. Microbiol.">
        <title>Desulfovibrio falkowii sp. nov., Porphyromonas miyakawae sp. nov., Mediterraneibacter flintii sp. nov. and Owariibacterium komagatae gen. nov., sp. nov., isolated from human faeces.</title>
        <authorList>
            <person name="Hamaguchi T."/>
            <person name="Ohara M."/>
            <person name="Hisatomi A."/>
            <person name="Sekiguchi K."/>
            <person name="Takeda J.I."/>
            <person name="Ueyama J."/>
            <person name="Ito M."/>
            <person name="Nishiwaki H."/>
            <person name="Ogi T."/>
            <person name="Hirayama M."/>
            <person name="Ohkuma M."/>
            <person name="Sakamoto M."/>
            <person name="Ohno K."/>
        </authorList>
    </citation>
    <scope>NUCLEOTIDE SEQUENCE [LARGE SCALE GENOMIC DNA]</scope>
    <source>
        <strain evidence="7 8">13CB11C</strain>
    </source>
</reference>
<feature type="region of interest" description="Disordered" evidence="5">
    <location>
        <begin position="1"/>
        <end position="131"/>
    </location>
</feature>
<dbReference type="Pfam" id="PF01479">
    <property type="entry name" value="S4"/>
    <property type="match status" value="1"/>
</dbReference>
<evidence type="ECO:0000256" key="3">
    <source>
        <dbReference type="PROSITE-ProRule" id="PRU00182"/>
    </source>
</evidence>
<evidence type="ECO:0000259" key="6">
    <source>
        <dbReference type="SMART" id="SM00363"/>
    </source>
</evidence>
<proteinExistence type="inferred from homology"/>
<feature type="region of interest" description="Disordered" evidence="5">
    <location>
        <begin position="165"/>
        <end position="202"/>
    </location>
</feature>
<dbReference type="InterPro" id="IPR042092">
    <property type="entry name" value="PsdUridine_s_RsuA/RluB/E/F_cat"/>
</dbReference>
<feature type="compositionally biased region" description="Basic and acidic residues" evidence="5">
    <location>
        <begin position="83"/>
        <end position="106"/>
    </location>
</feature>
<keyword evidence="8" id="KW-1185">Reference proteome</keyword>
<dbReference type="Proteomes" id="UP001628220">
    <property type="component" value="Unassembled WGS sequence"/>
</dbReference>
<evidence type="ECO:0000256" key="2">
    <source>
        <dbReference type="ARBA" id="ARBA00023235"/>
    </source>
</evidence>
<feature type="compositionally biased region" description="Low complexity" evidence="5">
    <location>
        <begin position="111"/>
        <end position="123"/>
    </location>
</feature>
<dbReference type="PROSITE" id="PS01149">
    <property type="entry name" value="PSI_RSU"/>
    <property type="match status" value="1"/>
</dbReference>
<dbReference type="PROSITE" id="PS50889">
    <property type="entry name" value="S4"/>
    <property type="match status" value="1"/>
</dbReference>
<dbReference type="InterPro" id="IPR020103">
    <property type="entry name" value="PsdUridine_synth_cat_dom_sf"/>
</dbReference>
<dbReference type="NCBIfam" id="TIGR00093">
    <property type="entry name" value="pseudouridine synthase"/>
    <property type="match status" value="1"/>
</dbReference>
<dbReference type="Pfam" id="PF00849">
    <property type="entry name" value="PseudoU_synth_2"/>
    <property type="match status" value="1"/>
</dbReference>
<evidence type="ECO:0000313" key="8">
    <source>
        <dbReference type="Proteomes" id="UP001628220"/>
    </source>
</evidence>
<dbReference type="InterPro" id="IPR020094">
    <property type="entry name" value="TruA/RsuA/RluB/E/F_N"/>
</dbReference>
<dbReference type="InterPro" id="IPR050343">
    <property type="entry name" value="RsuA_PseudoU_synthase"/>
</dbReference>
<dbReference type="CDD" id="cd02870">
    <property type="entry name" value="PseudoU_synth_RsuA_like"/>
    <property type="match status" value="1"/>
</dbReference>
<dbReference type="SUPFAM" id="SSF55174">
    <property type="entry name" value="Alpha-L RNA-binding motif"/>
    <property type="match status" value="1"/>
</dbReference>
<dbReference type="CDD" id="cd00165">
    <property type="entry name" value="S4"/>
    <property type="match status" value="1"/>
</dbReference>
<dbReference type="InterPro" id="IPR018496">
    <property type="entry name" value="PsdUridine_synth_RsuA/RluB_CS"/>
</dbReference>
<comment type="caution">
    <text evidence="7">The sequence shown here is derived from an EMBL/GenBank/DDBJ whole genome shotgun (WGS) entry which is preliminary data.</text>
</comment>
<feature type="compositionally biased region" description="Basic and acidic residues" evidence="5">
    <location>
        <begin position="180"/>
        <end position="190"/>
    </location>
</feature>
<dbReference type="Gene3D" id="3.10.290.10">
    <property type="entry name" value="RNA-binding S4 domain"/>
    <property type="match status" value="1"/>
</dbReference>
<evidence type="ECO:0000256" key="5">
    <source>
        <dbReference type="SAM" id="MobiDB-lite"/>
    </source>
</evidence>
<dbReference type="InterPro" id="IPR000748">
    <property type="entry name" value="PsdUridine_synth_RsuA/RluB/E/F"/>
</dbReference>
<keyword evidence="2 4" id="KW-0413">Isomerase</keyword>
<dbReference type="InterPro" id="IPR002942">
    <property type="entry name" value="S4_RNA-bd"/>
</dbReference>
<dbReference type="Gene3D" id="3.30.70.1560">
    <property type="entry name" value="Alpha-L RNA-binding motif"/>
    <property type="match status" value="1"/>
</dbReference>
<feature type="compositionally biased region" description="Polar residues" evidence="5">
    <location>
        <begin position="42"/>
        <end position="66"/>
    </location>
</feature>
<sequence length="462" mass="52363">MLDENAPKESSQYNKVHPEFLTRDELREEEGLPKKNRKRVRVTNNPSQEAVINTQDKTSGGRTVLSTLDGKAKETIPSDLFDPIEKGTDRRNNSRNNEGKTRETFSHRRSAVASRVVSASPASLNRETADLDRNQSSYASWHRYPAKKPGTSSAIRREADRTYGVSDGEYNESHGYAGRRVADNSFDRARQPFKKNTKKKKQKLHIQPAAEKVISYPEFNVEKSDPIRLNKYLSNAGLCSRRVADQMIAEGRVAVNGEIVTKLGTTVTRMDRITCDGKEMSIERKVYVLLNKPKNCVTTVSDEQGRTTVMDIVKNACEEKIFPVGRLDRNTTGVLLLTNDGDLAANLLHPSQLKKKIYQVSLDKPVSVEHMKQLAEGIKLEDGEIHADAISYIDEDNLALVGIEIHSGRNRIVRRMFQHLGYHVRSLDRVYFAGLTKKRLPRGHWRYLTETEVINLKMGRFD</sequence>
<dbReference type="InterPro" id="IPR006145">
    <property type="entry name" value="PsdUridine_synth_RsuA/RluA"/>
</dbReference>
<feature type="compositionally biased region" description="Basic and acidic residues" evidence="5">
    <location>
        <begin position="16"/>
        <end position="33"/>
    </location>
</feature>
<evidence type="ECO:0000256" key="1">
    <source>
        <dbReference type="ARBA" id="ARBA00008348"/>
    </source>
</evidence>
<dbReference type="InterPro" id="IPR036986">
    <property type="entry name" value="S4_RNA-bd_sf"/>
</dbReference>
<feature type="compositionally biased region" description="Basic residues" evidence="5">
    <location>
        <begin position="191"/>
        <end position="202"/>
    </location>
</feature>
<protein>
    <recommendedName>
        <fullName evidence="4">Pseudouridine synthase</fullName>
        <ecNumber evidence="4">5.4.99.-</ecNumber>
    </recommendedName>
</protein>
<feature type="domain" description="RNA-binding S4" evidence="6">
    <location>
        <begin position="227"/>
        <end position="288"/>
    </location>
</feature>
<dbReference type="PANTHER" id="PTHR47683">
    <property type="entry name" value="PSEUDOURIDINE SYNTHASE FAMILY PROTEIN-RELATED"/>
    <property type="match status" value="1"/>
</dbReference>
<name>A0ABQ0E0W5_9PORP</name>
<dbReference type="EC" id="5.4.99.-" evidence="4"/>
<comment type="similarity">
    <text evidence="1 4">Belongs to the pseudouridine synthase RsuA family.</text>
</comment>
<dbReference type="EMBL" id="BAAFSF010000001">
    <property type="protein sequence ID" value="GAB1251309.1"/>
    <property type="molecule type" value="Genomic_DNA"/>
</dbReference>
<dbReference type="SMART" id="SM00363">
    <property type="entry name" value="S4"/>
    <property type="match status" value="1"/>
</dbReference>
<keyword evidence="3" id="KW-0694">RNA-binding</keyword>
<evidence type="ECO:0000313" key="7">
    <source>
        <dbReference type="EMBL" id="GAB1251309.1"/>
    </source>
</evidence>
<accession>A0ABQ0E0W5</accession>
<evidence type="ECO:0000256" key="4">
    <source>
        <dbReference type="RuleBase" id="RU003887"/>
    </source>
</evidence>
<gene>
    <name evidence="7" type="ORF">Tsumi_04130</name>
</gene>
<dbReference type="PANTHER" id="PTHR47683:SF2">
    <property type="entry name" value="RNA-BINDING S4 DOMAIN-CONTAINING PROTEIN"/>
    <property type="match status" value="1"/>
</dbReference>
<organism evidence="7 8">
    <name type="scientific">Porphyromonas miyakawae</name>
    <dbReference type="NCBI Taxonomy" id="3137470"/>
    <lineage>
        <taxon>Bacteria</taxon>
        <taxon>Pseudomonadati</taxon>
        <taxon>Bacteroidota</taxon>
        <taxon>Bacteroidia</taxon>
        <taxon>Bacteroidales</taxon>
        <taxon>Porphyromonadaceae</taxon>
        <taxon>Porphyromonas</taxon>
    </lineage>
</organism>
<dbReference type="Gene3D" id="3.30.70.580">
    <property type="entry name" value="Pseudouridine synthase I, catalytic domain, N-terminal subdomain"/>
    <property type="match status" value="1"/>
</dbReference>
<dbReference type="SUPFAM" id="SSF55120">
    <property type="entry name" value="Pseudouridine synthase"/>
    <property type="match status" value="1"/>
</dbReference>